<sequence>MSYRLRCEWREGEVFSLGERARECGVAEETLRSVILHLRAALGEYRRLPGGLRVDTPRPDVRGEKAFGGFWVGVYEWGGVTVVVKPRVEKYGEMLERVRRLFGDVSWLYLATSGMYAADIRLAIWGEAALLLGELWHLASREPRFLAVRVTGRGGRIGVGPRGVYLYGRRRVRNTALANAVVLGLRRVAEAVQNAEGLVDELPQGVRGVVREYLASVARGVEAVAGEAEFAASWADGEGVGPYWHVAAKAVRGHAATRGGAPGRFVMIPSTKLYELYVYSLFAEALGALHRECGRFCLEAGGVKLYFNAAPLSRLVKKMSRRRPRPDVAVESGKLVAVVEAKYRELSRLDLPDALRLAGYLADVAQNGALKAVVAALALSDKARRSIRASIGNGVEAAVYYAVVNPDGDPADEVRRALDFLRSEP</sequence>
<evidence type="ECO:0000313" key="1">
    <source>
        <dbReference type="EMBL" id="NYR14438.1"/>
    </source>
</evidence>
<gene>
    <name evidence="1" type="ORF">HC235_00310</name>
</gene>
<dbReference type="OMA" id="GFWVGVY"/>
<reference evidence="1 2" key="1">
    <citation type="journal article" date="2020" name="Nat. Commun.">
        <title>The structures of two archaeal type IV pili illuminate evolutionary relationships.</title>
        <authorList>
            <person name="Wang F."/>
            <person name="Baquero D.P."/>
            <person name="Su Z."/>
            <person name="Beltran L.C."/>
            <person name="Prangishvili D."/>
            <person name="Krupovic M."/>
            <person name="Egelman E.H."/>
        </authorList>
    </citation>
    <scope>NUCLEOTIDE SEQUENCE [LARGE SCALE GENOMIC DNA]</scope>
    <source>
        <strain evidence="1 2">2GA</strain>
    </source>
</reference>
<name>A0A7L4P5K0_9CREN</name>
<dbReference type="AlphaFoldDB" id="A0A7L4P5K0"/>
<protein>
    <submittedName>
        <fullName evidence="1">Uncharacterized protein</fullName>
    </submittedName>
</protein>
<accession>A0A7L4P5K0</accession>
<dbReference type="RefSeq" id="WP_011900537.1">
    <property type="nucleotide sequence ID" value="NZ_JAAVJF010000001.1"/>
</dbReference>
<dbReference type="GeneID" id="5056088"/>
<organism evidence="1 2">
    <name type="scientific">Pyrobaculum arsenaticum</name>
    <dbReference type="NCBI Taxonomy" id="121277"/>
    <lineage>
        <taxon>Archaea</taxon>
        <taxon>Thermoproteota</taxon>
        <taxon>Thermoprotei</taxon>
        <taxon>Thermoproteales</taxon>
        <taxon>Thermoproteaceae</taxon>
        <taxon>Pyrobaculum</taxon>
    </lineage>
</organism>
<dbReference type="Proteomes" id="UP000554766">
    <property type="component" value="Unassembled WGS sequence"/>
</dbReference>
<dbReference type="EMBL" id="JAAVJF010000001">
    <property type="protein sequence ID" value="NYR14438.1"/>
    <property type="molecule type" value="Genomic_DNA"/>
</dbReference>
<proteinExistence type="predicted"/>
<comment type="caution">
    <text evidence="1">The sequence shown here is derived from an EMBL/GenBank/DDBJ whole genome shotgun (WGS) entry which is preliminary data.</text>
</comment>
<keyword evidence="2" id="KW-1185">Reference proteome</keyword>
<evidence type="ECO:0000313" key="2">
    <source>
        <dbReference type="Proteomes" id="UP000554766"/>
    </source>
</evidence>